<evidence type="ECO:0000256" key="2">
    <source>
        <dbReference type="ARBA" id="ARBA00022448"/>
    </source>
</evidence>
<feature type="transmembrane region" description="Helical" evidence="9">
    <location>
        <begin position="174"/>
        <end position="198"/>
    </location>
</feature>
<feature type="transmembrane region" description="Helical" evidence="9">
    <location>
        <begin position="35"/>
        <end position="63"/>
    </location>
</feature>
<dbReference type="Pfam" id="PF03609">
    <property type="entry name" value="EII-Sor"/>
    <property type="match status" value="1"/>
</dbReference>
<evidence type="ECO:0000256" key="3">
    <source>
        <dbReference type="ARBA" id="ARBA00022475"/>
    </source>
</evidence>
<protein>
    <submittedName>
        <fullName evidence="10">PTS sorbose transporter subunit IIC</fullName>
    </submittedName>
</protein>
<dbReference type="PANTHER" id="PTHR32502:SF28">
    <property type="entry name" value="PHOSPHOTRANSFERASE SYSTEM SUGAR-SPECIFIC EIIC COMPONENT"/>
    <property type="match status" value="1"/>
</dbReference>
<comment type="subcellular location">
    <subcellularLocation>
        <location evidence="1">Cell membrane</location>
        <topology evidence="1">Multi-pass membrane protein</topology>
    </subcellularLocation>
</comment>
<evidence type="ECO:0000256" key="7">
    <source>
        <dbReference type="ARBA" id="ARBA00022989"/>
    </source>
</evidence>
<name>A0A1V0UX69_9BACL</name>
<gene>
    <name evidence="10" type="ORF">B7C51_20850</name>
</gene>
<feature type="transmembrane region" description="Helical" evidence="9">
    <location>
        <begin position="210"/>
        <end position="239"/>
    </location>
</feature>
<evidence type="ECO:0000256" key="9">
    <source>
        <dbReference type="SAM" id="Phobius"/>
    </source>
</evidence>
<evidence type="ECO:0000313" key="10">
    <source>
        <dbReference type="EMBL" id="ARF69762.1"/>
    </source>
</evidence>
<evidence type="ECO:0000256" key="8">
    <source>
        <dbReference type="ARBA" id="ARBA00023136"/>
    </source>
</evidence>
<evidence type="ECO:0000256" key="4">
    <source>
        <dbReference type="ARBA" id="ARBA00022597"/>
    </source>
</evidence>
<dbReference type="Proteomes" id="UP000192727">
    <property type="component" value="Chromosome"/>
</dbReference>
<evidence type="ECO:0000256" key="5">
    <source>
        <dbReference type="ARBA" id="ARBA00022683"/>
    </source>
</evidence>
<feature type="transmembrane region" description="Helical" evidence="9">
    <location>
        <begin position="99"/>
        <end position="121"/>
    </location>
</feature>
<keyword evidence="2" id="KW-0813">Transport</keyword>
<dbReference type="GO" id="GO:0005886">
    <property type="term" value="C:plasma membrane"/>
    <property type="evidence" value="ECO:0007669"/>
    <property type="project" value="UniProtKB-SubCell"/>
</dbReference>
<feature type="transmembrane region" description="Helical" evidence="9">
    <location>
        <begin position="142"/>
        <end position="162"/>
    </location>
</feature>
<keyword evidence="3" id="KW-1003">Cell membrane</keyword>
<evidence type="ECO:0000313" key="11">
    <source>
        <dbReference type="Proteomes" id="UP000192727"/>
    </source>
</evidence>
<evidence type="ECO:0000256" key="1">
    <source>
        <dbReference type="ARBA" id="ARBA00004651"/>
    </source>
</evidence>
<reference evidence="10 11" key="1">
    <citation type="submission" date="2017-03" db="EMBL/GenBank/DDBJ databases">
        <title>Paenibacillus larvae genome sequencing.</title>
        <authorList>
            <person name="Dingman D.W."/>
        </authorList>
    </citation>
    <scope>NUCLEOTIDE SEQUENCE [LARGE SCALE GENOMIC DNA]</scope>
    <source>
        <strain evidence="10 11">SAG 10367</strain>
    </source>
</reference>
<keyword evidence="6 9" id="KW-0812">Transmembrane</keyword>
<keyword evidence="4" id="KW-0762">Sugar transport</keyword>
<accession>A0A1V0UX69</accession>
<evidence type="ECO:0000256" key="6">
    <source>
        <dbReference type="ARBA" id="ARBA00022692"/>
    </source>
</evidence>
<keyword evidence="5" id="KW-0598">Phosphotransferase system</keyword>
<organism evidence="10 11">
    <name type="scientific">Paenibacillus larvae subsp. pulvifaciens</name>
    <dbReference type="NCBI Taxonomy" id="1477"/>
    <lineage>
        <taxon>Bacteria</taxon>
        <taxon>Bacillati</taxon>
        <taxon>Bacillota</taxon>
        <taxon>Bacilli</taxon>
        <taxon>Bacillales</taxon>
        <taxon>Paenibacillaceae</taxon>
        <taxon>Paenibacillus</taxon>
    </lineage>
</organism>
<keyword evidence="7 9" id="KW-1133">Transmembrane helix</keyword>
<dbReference type="RefSeq" id="WP_024094441.1">
    <property type="nucleotide sequence ID" value="NZ_CP020557.1"/>
</dbReference>
<dbReference type="GO" id="GO:0009401">
    <property type="term" value="P:phosphoenolpyruvate-dependent sugar phosphotransferase system"/>
    <property type="evidence" value="ECO:0007669"/>
    <property type="project" value="UniProtKB-KW"/>
</dbReference>
<proteinExistence type="predicted"/>
<sequence>MTTIEWWQILLLTLYSAFAIYDGNNTTFGFVKPTMAGFFAGLVLGDIQTGLIVGGTLNLLVLGVGNFGGASIPDYMTGALLGTTFAVLSGKGAEFGATLAIPIGLLMVQLDVFARFTNTFFQHRAEKLVESGNLKKASRMNLWGLVPTSLSRMIPVFLALVFGSAFVQQIVEGIPAWLMSGLQTAGKILPALGIAILLRYLPVKANFAFLIIGFFIAAYLKVSVLGAALVGLALAMIFFQMFSKEKEEALTGSGGMGDE</sequence>
<dbReference type="PROSITE" id="PS51106">
    <property type="entry name" value="PTS_EIIC_TYPE_4"/>
    <property type="match status" value="1"/>
</dbReference>
<dbReference type="InterPro" id="IPR050303">
    <property type="entry name" value="GatZ_KbaZ_carbometab"/>
</dbReference>
<dbReference type="EMBL" id="CP020557">
    <property type="protein sequence ID" value="ARF69762.1"/>
    <property type="molecule type" value="Genomic_DNA"/>
</dbReference>
<dbReference type="PANTHER" id="PTHR32502">
    <property type="entry name" value="N-ACETYLGALACTOSAMINE PERMEASE II COMPONENT-RELATED"/>
    <property type="match status" value="1"/>
</dbReference>
<dbReference type="AlphaFoldDB" id="A0A1V0UX69"/>
<dbReference type="InterPro" id="IPR004700">
    <property type="entry name" value="PTS_IIC_man"/>
</dbReference>
<keyword evidence="8 9" id="KW-0472">Membrane</keyword>